<reference evidence="5" key="1">
    <citation type="submission" date="2023-02" db="EMBL/GenBank/DDBJ databases">
        <title>Identification and recombinant expression of a fungal hydrolase from Papiliotrema laurentii that hydrolyzes apple cutin and clears colloidal polyester polyurethane.</title>
        <authorList>
            <consortium name="DOE Joint Genome Institute"/>
            <person name="Roman V.A."/>
            <person name="Bojanowski C."/>
            <person name="Crable B.R."/>
            <person name="Wagner D.N."/>
            <person name="Hung C.S."/>
            <person name="Nadeau L.J."/>
            <person name="Schratz L."/>
            <person name="Haridas S."/>
            <person name="Pangilinan J."/>
            <person name="Lipzen A."/>
            <person name="Na H."/>
            <person name="Yan M."/>
            <person name="Ng V."/>
            <person name="Grigoriev I.V."/>
            <person name="Spatafora J.W."/>
            <person name="Barlow D."/>
            <person name="Biffinger J."/>
            <person name="Kelley-Loughnane N."/>
            <person name="Varaljay V.A."/>
            <person name="Crookes-Goodson W.J."/>
        </authorList>
    </citation>
    <scope>NUCLEOTIDE SEQUENCE</scope>
    <source>
        <strain evidence="5">5307AH</strain>
    </source>
</reference>
<dbReference type="AlphaFoldDB" id="A0AAD9FMJ3"/>
<protein>
    <submittedName>
        <fullName evidence="5">WD40-repeat-containing domain protein</fullName>
    </submittedName>
</protein>
<feature type="compositionally biased region" description="Basic and acidic residues" evidence="4">
    <location>
        <begin position="429"/>
        <end position="446"/>
    </location>
</feature>
<proteinExistence type="predicted"/>
<dbReference type="InterPro" id="IPR015943">
    <property type="entry name" value="WD40/YVTN_repeat-like_dom_sf"/>
</dbReference>
<dbReference type="PANTHER" id="PTHR15574">
    <property type="entry name" value="WD REPEAT DOMAIN-CONTAINING FAMILY"/>
    <property type="match status" value="1"/>
</dbReference>
<evidence type="ECO:0000313" key="6">
    <source>
        <dbReference type="Proteomes" id="UP001182556"/>
    </source>
</evidence>
<dbReference type="Proteomes" id="UP001182556">
    <property type="component" value="Unassembled WGS sequence"/>
</dbReference>
<dbReference type="PROSITE" id="PS50082">
    <property type="entry name" value="WD_REPEATS_2"/>
    <property type="match status" value="1"/>
</dbReference>
<dbReference type="GO" id="GO:0005737">
    <property type="term" value="C:cytoplasm"/>
    <property type="evidence" value="ECO:0007669"/>
    <property type="project" value="TreeGrafter"/>
</dbReference>
<dbReference type="InterPro" id="IPR045151">
    <property type="entry name" value="DCAF8"/>
</dbReference>
<keyword evidence="6" id="KW-1185">Reference proteome</keyword>
<dbReference type="InterPro" id="IPR001680">
    <property type="entry name" value="WD40_rpt"/>
</dbReference>
<sequence length="676" mass="73992">MPRHNLSTSSRTLAPPITSGSKRGIHDDPSVWSRMDRAQVLGTPAEGHRGCVNALSWSDDGSTLLSGSDDKRICIWASDPSASTSLSPHPFKLLDTIATGHRANIFSAKYLPNTSTPTIVSCAGDRDVRVFEVERLGRTSTGIGMTGRDELYGGDGPGVTVLRCHYDRTKRIATENSPYLFLTVSEDGSVRQHDLRRPHSCRSECPEPLFRAPRGVDLYSLSVSTVTPHIFAVAGRTDCAFVCDRRMTERQTPSWGNRTKTSGQVNCVRRLGLTNEQWESMGVTNRGPFSEDRHITCVKMSPEHAEEVICAFAQHSTSLFSLYDSPVSASMRHHSSSVSASSSVKRASSKSPKPPESNKYTASDFERSPTLLGKRRSSERSSLNSEGGQARARADRGDGGDNGLSRSPQGHQEVNRGVPETGQGSASDSETRGDPEEPSESHREMEVESVVNGDHDGHPVIVNDEEFDEAIDLDEEDDDEEDDEEDEEDEDDMYDIDDFGDLDGDAGFSHPAMEPSEFKGVDKLLPRRSFIGARNMETVKDCNFLGTRSDKVCSGSDDGNFFVWDKDTGRLDGIWEGDGHVVNVMEQHPTLPIVAVSGIDNTVKIFAPLSKPPPNSFSRLHLQDSIIKANTDRTRFQPSSTFGSASILEFLASRGIQARFAGGDEDEDGEPQCATQ</sequence>
<evidence type="ECO:0000256" key="3">
    <source>
        <dbReference type="PROSITE-ProRule" id="PRU00221"/>
    </source>
</evidence>
<name>A0AAD9FMJ3_PAPLA</name>
<dbReference type="Gene3D" id="2.130.10.10">
    <property type="entry name" value="YVTN repeat-like/Quinoprotein amine dehydrogenase"/>
    <property type="match status" value="2"/>
</dbReference>
<dbReference type="PANTHER" id="PTHR15574:SF40">
    <property type="entry name" value="WD AND TETRATRICOPEPTIDE REPEATS PROTEIN 1"/>
    <property type="match status" value="1"/>
</dbReference>
<evidence type="ECO:0000256" key="1">
    <source>
        <dbReference type="ARBA" id="ARBA00022574"/>
    </source>
</evidence>
<feature type="compositionally biased region" description="Low complexity" evidence="4">
    <location>
        <begin position="334"/>
        <end position="351"/>
    </location>
</feature>
<dbReference type="GO" id="GO:0080008">
    <property type="term" value="C:Cul4-RING E3 ubiquitin ligase complex"/>
    <property type="evidence" value="ECO:0007669"/>
    <property type="project" value="TreeGrafter"/>
</dbReference>
<dbReference type="GO" id="GO:0045717">
    <property type="term" value="P:negative regulation of fatty acid biosynthetic process"/>
    <property type="evidence" value="ECO:0007669"/>
    <property type="project" value="TreeGrafter"/>
</dbReference>
<dbReference type="PROSITE" id="PS50294">
    <property type="entry name" value="WD_REPEATS_REGION"/>
    <property type="match status" value="1"/>
</dbReference>
<feature type="region of interest" description="Disordered" evidence="4">
    <location>
        <begin position="1"/>
        <end position="29"/>
    </location>
</feature>
<keyword evidence="1 3" id="KW-0853">WD repeat</keyword>
<accession>A0AAD9FMJ3</accession>
<dbReference type="EMBL" id="JAODAN010000009">
    <property type="protein sequence ID" value="KAK1922049.1"/>
    <property type="molecule type" value="Genomic_DNA"/>
</dbReference>
<feature type="repeat" description="WD" evidence="3">
    <location>
        <begin position="45"/>
        <end position="76"/>
    </location>
</feature>
<feature type="compositionally biased region" description="Polar residues" evidence="4">
    <location>
        <begin position="1"/>
        <end position="12"/>
    </location>
</feature>
<gene>
    <name evidence="5" type="ORF">DB88DRAFT_496950</name>
</gene>
<evidence type="ECO:0000256" key="4">
    <source>
        <dbReference type="SAM" id="MobiDB-lite"/>
    </source>
</evidence>
<evidence type="ECO:0000313" key="5">
    <source>
        <dbReference type="EMBL" id="KAK1922049.1"/>
    </source>
</evidence>
<keyword evidence="2" id="KW-0677">Repeat</keyword>
<comment type="caution">
    <text evidence="5">The sequence shown here is derived from an EMBL/GenBank/DDBJ whole genome shotgun (WGS) entry which is preliminary data.</text>
</comment>
<dbReference type="SMART" id="SM00320">
    <property type="entry name" value="WD40"/>
    <property type="match status" value="5"/>
</dbReference>
<dbReference type="SUPFAM" id="SSF50978">
    <property type="entry name" value="WD40 repeat-like"/>
    <property type="match status" value="1"/>
</dbReference>
<evidence type="ECO:0000256" key="2">
    <source>
        <dbReference type="ARBA" id="ARBA00022737"/>
    </source>
</evidence>
<organism evidence="5 6">
    <name type="scientific">Papiliotrema laurentii</name>
    <name type="common">Cryptococcus laurentii</name>
    <dbReference type="NCBI Taxonomy" id="5418"/>
    <lineage>
        <taxon>Eukaryota</taxon>
        <taxon>Fungi</taxon>
        <taxon>Dikarya</taxon>
        <taxon>Basidiomycota</taxon>
        <taxon>Agaricomycotina</taxon>
        <taxon>Tremellomycetes</taxon>
        <taxon>Tremellales</taxon>
        <taxon>Rhynchogastremaceae</taxon>
        <taxon>Papiliotrema</taxon>
    </lineage>
</organism>
<feature type="region of interest" description="Disordered" evidence="4">
    <location>
        <begin position="334"/>
        <end position="515"/>
    </location>
</feature>
<dbReference type="Pfam" id="PF00400">
    <property type="entry name" value="WD40"/>
    <property type="match status" value="1"/>
</dbReference>
<feature type="compositionally biased region" description="Acidic residues" evidence="4">
    <location>
        <begin position="463"/>
        <end position="504"/>
    </location>
</feature>
<dbReference type="InterPro" id="IPR036322">
    <property type="entry name" value="WD40_repeat_dom_sf"/>
</dbReference>